<gene>
    <name evidence="2" type="ORF">KCH_64730</name>
</gene>
<comment type="caution">
    <text evidence="2">The sequence shown here is derived from an EMBL/GenBank/DDBJ whole genome shotgun (WGS) entry which is preliminary data.</text>
</comment>
<keyword evidence="3" id="KW-1185">Reference proteome</keyword>
<proteinExistence type="predicted"/>
<reference evidence="2 3" key="1">
    <citation type="submission" date="2014-05" db="EMBL/GenBank/DDBJ databases">
        <title>Draft Genome Sequence of Kitasatospora cheerisanensis KCTC 2395.</title>
        <authorList>
            <person name="Nam D.H."/>
        </authorList>
    </citation>
    <scope>NUCLEOTIDE SEQUENCE [LARGE SCALE GENOMIC DNA]</scope>
    <source>
        <strain evidence="2 3">KCTC 2395</strain>
    </source>
</reference>
<dbReference type="HOGENOM" id="CLU_161425_0_0_11"/>
<dbReference type="eggNOG" id="ENOG5030982">
    <property type="taxonomic scope" value="Bacteria"/>
</dbReference>
<dbReference type="AlphaFoldDB" id="A0A066YJW3"/>
<dbReference type="RefSeq" id="WP_035868249.1">
    <property type="nucleotide sequence ID" value="NZ_KK853997.1"/>
</dbReference>
<name>A0A066YJW3_9ACTN</name>
<feature type="region of interest" description="Disordered" evidence="1">
    <location>
        <begin position="1"/>
        <end position="26"/>
    </location>
</feature>
<dbReference type="PATRIC" id="fig|1348663.4.peg.6265"/>
<evidence type="ECO:0000313" key="2">
    <source>
        <dbReference type="EMBL" id="KDN81753.1"/>
    </source>
</evidence>
<dbReference type="EMBL" id="JNBY01000131">
    <property type="protein sequence ID" value="KDN81753.1"/>
    <property type="molecule type" value="Genomic_DNA"/>
</dbReference>
<dbReference type="Proteomes" id="UP000027178">
    <property type="component" value="Unassembled WGS sequence"/>
</dbReference>
<evidence type="ECO:0000313" key="3">
    <source>
        <dbReference type="Proteomes" id="UP000027178"/>
    </source>
</evidence>
<sequence length="95" mass="11199">MPGQGKRRRKRQDEARRNAARHAPEAGTWEVLFTTQDEEEWAAYLRRFRAERPPVDESDLRMDMFCGRLIHPTTYRLSRFVPHPAPTPPNRPAED</sequence>
<organism evidence="2 3">
    <name type="scientific">Kitasatospora cheerisanensis KCTC 2395</name>
    <dbReference type="NCBI Taxonomy" id="1348663"/>
    <lineage>
        <taxon>Bacteria</taxon>
        <taxon>Bacillati</taxon>
        <taxon>Actinomycetota</taxon>
        <taxon>Actinomycetes</taxon>
        <taxon>Kitasatosporales</taxon>
        <taxon>Streptomycetaceae</taxon>
        <taxon>Kitasatospora</taxon>
    </lineage>
</organism>
<evidence type="ECO:0000256" key="1">
    <source>
        <dbReference type="SAM" id="MobiDB-lite"/>
    </source>
</evidence>
<feature type="compositionally biased region" description="Basic residues" evidence="1">
    <location>
        <begin position="1"/>
        <end position="10"/>
    </location>
</feature>
<protein>
    <submittedName>
        <fullName evidence="2">Uncharacterized protein</fullName>
    </submittedName>
</protein>
<accession>A0A066YJW3</accession>